<evidence type="ECO:0000313" key="1">
    <source>
        <dbReference type="EMBL" id="BAD73538.1"/>
    </source>
</evidence>
<proteinExistence type="predicted"/>
<protein>
    <submittedName>
        <fullName evidence="1">Uncharacterized protein</fullName>
    </submittedName>
</protein>
<gene>
    <name evidence="1" type="primary">P0455H03.8</name>
</gene>
<organism evidence="1">
    <name type="scientific">Oryza sativa subsp. japonica</name>
    <name type="common">Rice</name>
    <dbReference type="NCBI Taxonomy" id="39947"/>
    <lineage>
        <taxon>Eukaryota</taxon>
        <taxon>Viridiplantae</taxon>
        <taxon>Streptophyta</taxon>
        <taxon>Embryophyta</taxon>
        <taxon>Tracheophyta</taxon>
        <taxon>Spermatophyta</taxon>
        <taxon>Magnoliopsida</taxon>
        <taxon>Liliopsida</taxon>
        <taxon>Poales</taxon>
        <taxon>Poaceae</taxon>
        <taxon>BOP clade</taxon>
        <taxon>Oryzoideae</taxon>
        <taxon>Oryzeae</taxon>
        <taxon>Oryzinae</taxon>
        <taxon>Oryza</taxon>
        <taxon>Oryza sativa</taxon>
    </lineage>
</organism>
<dbReference type="EMBL" id="AP003435">
    <property type="protein sequence ID" value="BAD73538.1"/>
    <property type="molecule type" value="Genomic_DNA"/>
</dbReference>
<reference evidence="1" key="1">
    <citation type="journal article" date="2002" name="Nature">
        <title>The genome sequence and structure of rice chromosome 1.</title>
        <authorList>
            <person name="Sasaki T."/>
            <person name="Matsumoto T."/>
            <person name="Yamamoto K."/>
            <person name="Sakata K."/>
            <person name="Baba T."/>
            <person name="Katayose Y."/>
            <person name="Wu J."/>
            <person name="Niimura Y."/>
            <person name="Cheng Z."/>
            <person name="Nagamura Y."/>
            <person name="Antonio B.A."/>
            <person name="Kanamori H."/>
            <person name="Hosokawa S."/>
            <person name="Masukawa M."/>
            <person name="Arikawa K."/>
            <person name="Chiden Y."/>
            <person name="Hayashi M."/>
            <person name="Okamoto M."/>
            <person name="Ando T."/>
            <person name="Aoki H."/>
            <person name="Arita K."/>
            <person name="Hamada M."/>
            <person name="Harada C."/>
            <person name="Hijishita S."/>
            <person name="Honda M."/>
            <person name="Ichikawa Y."/>
            <person name="Idonuma A."/>
            <person name="Iijima M."/>
            <person name="Ikeda M."/>
            <person name="Ikeno M."/>
            <person name="Itoh S."/>
            <person name="Itoh T."/>
            <person name="Itoh Y."/>
            <person name="Itoh Y."/>
            <person name="Iwabuchi A."/>
            <person name="Kamiya K."/>
            <person name="Karasawa W."/>
            <person name="Katagiri S."/>
            <person name="Kikuta A."/>
            <person name="Kobayashi N."/>
            <person name="Kono I."/>
            <person name="Machita K."/>
            <person name="Maehara T."/>
            <person name="Mizuno H."/>
            <person name="Mizubayashi T."/>
            <person name="Mukai Y."/>
            <person name="Nagasaki H."/>
            <person name="Nakashima M."/>
            <person name="Nakama Y."/>
            <person name="Nakamichi Y."/>
            <person name="Nakamura M."/>
            <person name="Namiki N."/>
            <person name="Negishi M."/>
            <person name="Ohta I."/>
            <person name="Ono N."/>
            <person name="Saji S."/>
            <person name="Sakai K."/>
            <person name="Shibata M."/>
            <person name="Shimokawa T."/>
            <person name="Shomura A."/>
            <person name="Song J."/>
            <person name="Takazaki Y."/>
            <person name="Terasawa K."/>
            <person name="Tsuji K."/>
            <person name="Waki K."/>
            <person name="Yamagata H."/>
            <person name="Yamane H."/>
            <person name="Yoshiki S."/>
            <person name="Yoshihara R."/>
            <person name="Yukawa K."/>
            <person name="Zhong H."/>
            <person name="Iwama H."/>
            <person name="Endo T."/>
            <person name="Ito H."/>
            <person name="Hahn J.H."/>
            <person name="Kim H.I."/>
            <person name="Eun M.Y."/>
            <person name="Yano M."/>
            <person name="Jiang J."/>
            <person name="Gojobori T."/>
        </authorList>
    </citation>
    <scope>NUCLEOTIDE SEQUENCE [LARGE SCALE GENOMIC DNA]</scope>
</reference>
<name>Q5QM07_ORYSJ</name>
<sequence>MVALCTRYPTIRSRGTSPPHASIVALAFRSLARQRSHRLCRCHQCRIPMFHPTPSPWPSARHRPNDAAAAIVVVYRCRHQGHIMRLSLDFAVAASMRLLVDVASISSVLAPASNTSALHGFGQRCKLSGAIAVFSRL</sequence>
<dbReference type="AlphaFoldDB" id="Q5QM07"/>
<accession>Q5QM07</accession>
<dbReference type="Proteomes" id="UP000817658">
    <property type="component" value="Chromosome 1"/>
</dbReference>